<dbReference type="KEGG" id="lamb:KBB96_02855"/>
<dbReference type="Proteomes" id="UP000676169">
    <property type="component" value="Chromosome"/>
</dbReference>
<accession>A0A975PFW3</accession>
<sequence length="594" mass="66457">MATLQHPSELNPLQRYSQACAVLRSTSRARNDAWYREALDLDCQIHLRIDGTGVLSRAYDRKSGQWQSAPVPDDEVLRSPERADAFAEELITFARKAGANALGLVLHIADEFAITELKPTFDNPGAVGDLRVAAENDPISILDDTSLPPDQHSWRLLPYLAAGSETIATVVSLTRQYGLFLDRLRMAGEAANFPLITHALSAPLVALMAIPRIIRIPEGQSFMTVLHYPNFTVLAFFNSHSDLQLIRTLQHRGQRRPSNLRHAASTTTAALELIDPEVYVMNLSPQPEPGLTADLRVVFPSSRVEDVDWAVTPLSNPALPPFAVEPLISTAAPLNSEETPLSLTFSDFQKERWPFQNFLTTTREVAEIYPARSEIRLLRAVRMIRLGIAACAVLALSWALLEIFSMIRRPEWGFDQKASQSVQQRLAGLNTERQRVELWDNLLEDRSKAWTSMELLCRLFPERGGFLIKGYNHVVKPELAPGQTKAGFVKEWKITGYARDEALDRLNLINTREGISAVFAEMARITQNPSFRSDLGSRSIVPNVRTQENSAFKPRPAEEIQDDDPTTYPLTFDLTITQRFEATDPIAVSVAKIK</sequence>
<dbReference type="EMBL" id="CP073100">
    <property type="protein sequence ID" value="QUE51837.1"/>
    <property type="molecule type" value="Genomic_DNA"/>
</dbReference>
<evidence type="ECO:0000313" key="1">
    <source>
        <dbReference type="EMBL" id="QUE51837.1"/>
    </source>
</evidence>
<proteinExistence type="predicted"/>
<gene>
    <name evidence="1" type="ORF">KBB96_02855</name>
</gene>
<name>A0A975PFW3_9BACT</name>
<evidence type="ECO:0000313" key="2">
    <source>
        <dbReference type="Proteomes" id="UP000676169"/>
    </source>
</evidence>
<organism evidence="1 2">
    <name type="scientific">Luteolibacter ambystomatis</name>
    <dbReference type="NCBI Taxonomy" id="2824561"/>
    <lineage>
        <taxon>Bacteria</taxon>
        <taxon>Pseudomonadati</taxon>
        <taxon>Verrucomicrobiota</taxon>
        <taxon>Verrucomicrobiia</taxon>
        <taxon>Verrucomicrobiales</taxon>
        <taxon>Verrucomicrobiaceae</taxon>
        <taxon>Luteolibacter</taxon>
    </lineage>
</organism>
<keyword evidence="2" id="KW-1185">Reference proteome</keyword>
<dbReference type="RefSeq" id="WP_211632057.1">
    <property type="nucleotide sequence ID" value="NZ_CP073100.1"/>
</dbReference>
<dbReference type="AlphaFoldDB" id="A0A975PFW3"/>
<reference evidence="1" key="1">
    <citation type="submission" date="2021-04" db="EMBL/GenBank/DDBJ databases">
        <title>Luteolibacter sp. 32A isolated from the skin of an Anderson's salamander (Ambystoma andersonii).</title>
        <authorList>
            <person name="Spergser J."/>
            <person name="Busse H.-J."/>
        </authorList>
    </citation>
    <scope>NUCLEOTIDE SEQUENCE</scope>
    <source>
        <strain evidence="1">32A</strain>
    </source>
</reference>
<protein>
    <submittedName>
        <fullName evidence="1">Uncharacterized protein</fullName>
    </submittedName>
</protein>